<reference evidence="1" key="1">
    <citation type="submission" date="2021-06" db="EMBL/GenBank/DDBJ databases">
        <title>Parelaphostrongylus tenuis whole genome reference sequence.</title>
        <authorList>
            <person name="Garwood T.J."/>
            <person name="Larsen P.A."/>
            <person name="Fountain-Jones N.M."/>
            <person name="Garbe J.R."/>
            <person name="Macchietto M.G."/>
            <person name="Kania S.A."/>
            <person name="Gerhold R.W."/>
            <person name="Richards J.E."/>
            <person name="Wolf T.M."/>
        </authorList>
    </citation>
    <scope>NUCLEOTIDE SEQUENCE</scope>
    <source>
        <strain evidence="1">MNPRO001-30</strain>
        <tissue evidence="1">Meninges</tissue>
    </source>
</reference>
<keyword evidence="2" id="KW-1185">Reference proteome</keyword>
<evidence type="ECO:0000313" key="1">
    <source>
        <dbReference type="EMBL" id="KAJ1350534.1"/>
    </source>
</evidence>
<dbReference type="AlphaFoldDB" id="A0AAD5MU01"/>
<dbReference type="Proteomes" id="UP001196413">
    <property type="component" value="Unassembled WGS sequence"/>
</dbReference>
<name>A0AAD5MU01_PARTN</name>
<organism evidence="1 2">
    <name type="scientific">Parelaphostrongylus tenuis</name>
    <name type="common">Meningeal worm</name>
    <dbReference type="NCBI Taxonomy" id="148309"/>
    <lineage>
        <taxon>Eukaryota</taxon>
        <taxon>Metazoa</taxon>
        <taxon>Ecdysozoa</taxon>
        <taxon>Nematoda</taxon>
        <taxon>Chromadorea</taxon>
        <taxon>Rhabditida</taxon>
        <taxon>Rhabditina</taxon>
        <taxon>Rhabditomorpha</taxon>
        <taxon>Strongyloidea</taxon>
        <taxon>Metastrongylidae</taxon>
        <taxon>Parelaphostrongylus</taxon>
    </lineage>
</organism>
<proteinExistence type="predicted"/>
<evidence type="ECO:0000313" key="2">
    <source>
        <dbReference type="Proteomes" id="UP001196413"/>
    </source>
</evidence>
<dbReference type="EMBL" id="JAHQIW010000887">
    <property type="protein sequence ID" value="KAJ1350534.1"/>
    <property type="molecule type" value="Genomic_DNA"/>
</dbReference>
<gene>
    <name evidence="1" type="ORF">KIN20_006339</name>
</gene>
<comment type="caution">
    <text evidence="1">The sequence shown here is derived from an EMBL/GenBank/DDBJ whole genome shotgun (WGS) entry which is preliminary data.</text>
</comment>
<sequence>MLVEKLRNDIENLRRQSEFGFDTETKMDPEKNYDTHYIFGARHRGANVSAFCGDLIRHHLKHLPLRRQDAVVFTPAQDLPNGLANIIVSIPRLWFREIGKGNMLPDVPIMFCYEGVNFLRLLPLTIYQSDLKANGDFMEYKHYHQFNMNFSLRGVALILDTMWNNAYLLPPCNKATLIVDAQHEKKRHVITRSCTPSLLRNQECCLWKYKSVINVHGHKKEVVFNRCVGKIPVEETEFPFVAESDEEIAKRGGMSRRLFVPVPNVIKKECRESRFKLYQFTIDHPKHGRISKTLDRLDAIEC</sequence>
<protein>
    <submittedName>
        <fullName evidence="1">Uncharacterized protein</fullName>
    </submittedName>
</protein>
<feature type="non-terminal residue" evidence="1">
    <location>
        <position position="1"/>
    </location>
</feature>
<accession>A0AAD5MU01</accession>